<dbReference type="PANTHER" id="PTHR37828">
    <property type="entry name" value="GSR2449 PROTEIN"/>
    <property type="match status" value="1"/>
</dbReference>
<sequence>MFVVTIEYKVDLSQVEPHISAHMKYIEEYYQAGHFLLSGRKQPRTGGVILAKAESMAQMQAIVAEDPFFKADIADFEIIEFIASNSSAELAGFRE</sequence>
<dbReference type="InterPro" id="IPR011008">
    <property type="entry name" value="Dimeric_a/b-barrel"/>
</dbReference>
<reference evidence="3 4" key="1">
    <citation type="submission" date="2014-01" db="EMBL/GenBank/DDBJ databases">
        <title>Full genme sequencing of cellulolytic bacterium Gynuella sunshinyii YC6258T gen. nov., sp. nov.</title>
        <authorList>
            <person name="Khan H."/>
            <person name="Chung E.J."/>
            <person name="Chung Y.R."/>
        </authorList>
    </citation>
    <scope>NUCLEOTIDE SEQUENCE [LARGE SCALE GENOMIC DNA]</scope>
    <source>
        <strain evidence="3 4">YC6258</strain>
    </source>
</reference>
<evidence type="ECO:0000256" key="1">
    <source>
        <dbReference type="ARBA" id="ARBA00007689"/>
    </source>
</evidence>
<dbReference type="RefSeq" id="WP_044616398.1">
    <property type="nucleotide sequence ID" value="NZ_CP007142.1"/>
</dbReference>
<dbReference type="InterPro" id="IPR005545">
    <property type="entry name" value="YCII"/>
</dbReference>
<evidence type="ECO:0000313" key="4">
    <source>
        <dbReference type="Proteomes" id="UP000032266"/>
    </source>
</evidence>
<dbReference type="Proteomes" id="UP000032266">
    <property type="component" value="Chromosome"/>
</dbReference>
<dbReference type="SUPFAM" id="SSF54909">
    <property type="entry name" value="Dimeric alpha+beta barrel"/>
    <property type="match status" value="1"/>
</dbReference>
<name>A0A0C5VJX7_9GAMM</name>
<organism evidence="3 4">
    <name type="scientific">Gynuella sunshinyii YC6258</name>
    <dbReference type="NCBI Taxonomy" id="1445510"/>
    <lineage>
        <taxon>Bacteria</taxon>
        <taxon>Pseudomonadati</taxon>
        <taxon>Pseudomonadota</taxon>
        <taxon>Gammaproteobacteria</taxon>
        <taxon>Oceanospirillales</taxon>
        <taxon>Saccharospirillaceae</taxon>
        <taxon>Gynuella</taxon>
    </lineage>
</organism>
<protein>
    <recommendedName>
        <fullName evidence="2">YCII-related domain-containing protein</fullName>
    </recommendedName>
</protein>
<dbReference type="AlphaFoldDB" id="A0A0C5VJX7"/>
<dbReference type="Gene3D" id="3.30.70.1060">
    <property type="entry name" value="Dimeric alpha+beta barrel"/>
    <property type="match status" value="1"/>
</dbReference>
<gene>
    <name evidence="3" type="ORF">YC6258_01630</name>
</gene>
<comment type="similarity">
    <text evidence="1">Belongs to the YciI family.</text>
</comment>
<dbReference type="STRING" id="1445510.YC6258_01630"/>
<dbReference type="EMBL" id="CP007142">
    <property type="protein sequence ID" value="AJQ93678.1"/>
    <property type="molecule type" value="Genomic_DNA"/>
</dbReference>
<dbReference type="OrthoDB" id="9814407at2"/>
<proteinExistence type="inferred from homology"/>
<dbReference type="PATRIC" id="fig|1445510.3.peg.1595"/>
<dbReference type="HOGENOM" id="CLU_110355_6_1_6"/>
<dbReference type="Pfam" id="PF03795">
    <property type="entry name" value="YCII"/>
    <property type="match status" value="1"/>
</dbReference>
<dbReference type="PANTHER" id="PTHR37828:SF1">
    <property type="entry name" value="YCII-RELATED DOMAIN-CONTAINING PROTEIN"/>
    <property type="match status" value="1"/>
</dbReference>
<dbReference type="KEGG" id="gsn:YC6258_01630"/>
<accession>A0A0C5VJX7</accession>
<keyword evidence="4" id="KW-1185">Reference proteome</keyword>
<evidence type="ECO:0000313" key="3">
    <source>
        <dbReference type="EMBL" id="AJQ93678.1"/>
    </source>
</evidence>
<feature type="domain" description="YCII-related" evidence="2">
    <location>
        <begin position="1"/>
        <end position="81"/>
    </location>
</feature>
<evidence type="ECO:0000259" key="2">
    <source>
        <dbReference type="Pfam" id="PF03795"/>
    </source>
</evidence>